<organism evidence="3 4">
    <name type="scientific">Gryllus longicercus</name>
    <dbReference type="NCBI Taxonomy" id="2509291"/>
    <lineage>
        <taxon>Eukaryota</taxon>
        <taxon>Metazoa</taxon>
        <taxon>Ecdysozoa</taxon>
        <taxon>Arthropoda</taxon>
        <taxon>Hexapoda</taxon>
        <taxon>Insecta</taxon>
        <taxon>Pterygota</taxon>
        <taxon>Neoptera</taxon>
        <taxon>Polyneoptera</taxon>
        <taxon>Orthoptera</taxon>
        <taxon>Ensifera</taxon>
        <taxon>Gryllidea</taxon>
        <taxon>Grylloidea</taxon>
        <taxon>Gryllidae</taxon>
        <taxon>Gryllinae</taxon>
        <taxon>Gryllus</taxon>
    </lineage>
</organism>
<keyword evidence="4" id="KW-1185">Reference proteome</keyword>
<feature type="repeat" description="ANK" evidence="1">
    <location>
        <begin position="164"/>
        <end position="196"/>
    </location>
</feature>
<feature type="repeat" description="ANK" evidence="1">
    <location>
        <begin position="17"/>
        <end position="49"/>
    </location>
</feature>
<dbReference type="PROSITE" id="PS50297">
    <property type="entry name" value="ANK_REP_REGION"/>
    <property type="match status" value="3"/>
</dbReference>
<gene>
    <name evidence="3" type="ORF">R5R35_007759</name>
</gene>
<dbReference type="InterPro" id="IPR002110">
    <property type="entry name" value="Ankyrin_rpt"/>
</dbReference>
<dbReference type="AlphaFoldDB" id="A0AAN9V9Q6"/>
<dbReference type="Pfam" id="PF12796">
    <property type="entry name" value="Ank_2"/>
    <property type="match status" value="1"/>
</dbReference>
<comment type="caution">
    <text evidence="3">The sequence shown here is derived from an EMBL/GenBank/DDBJ whole genome shotgun (WGS) entry which is preliminary data.</text>
</comment>
<keyword evidence="1" id="KW-0040">ANK repeat</keyword>
<protein>
    <submittedName>
        <fullName evidence="3">Uncharacterized protein</fullName>
    </submittedName>
</protein>
<dbReference type="InterPro" id="IPR036770">
    <property type="entry name" value="Ankyrin_rpt-contain_sf"/>
</dbReference>
<reference evidence="3 4" key="1">
    <citation type="submission" date="2024-03" db="EMBL/GenBank/DDBJ databases">
        <title>The genome assembly and annotation of the cricket Gryllus longicercus Weissman &amp; Gray.</title>
        <authorList>
            <person name="Szrajer S."/>
            <person name="Gray D."/>
            <person name="Ylla G."/>
        </authorList>
    </citation>
    <scope>NUCLEOTIDE SEQUENCE [LARGE SCALE GENOMIC DNA]</scope>
    <source>
        <strain evidence="3">DAG 2021-001</strain>
        <tissue evidence="3">Whole body minus gut</tissue>
    </source>
</reference>
<accession>A0AAN9V9Q6</accession>
<feature type="region of interest" description="Disordered" evidence="2">
    <location>
        <begin position="403"/>
        <end position="425"/>
    </location>
</feature>
<name>A0AAN9V9Q6_9ORTH</name>
<feature type="repeat" description="ANK" evidence="1">
    <location>
        <begin position="197"/>
        <end position="229"/>
    </location>
</feature>
<dbReference type="SMART" id="SM00248">
    <property type="entry name" value="ANK"/>
    <property type="match status" value="7"/>
</dbReference>
<dbReference type="EMBL" id="JAZDUA010000456">
    <property type="protein sequence ID" value="KAK7792315.1"/>
    <property type="molecule type" value="Genomic_DNA"/>
</dbReference>
<dbReference type="PRINTS" id="PR01415">
    <property type="entry name" value="ANKYRIN"/>
</dbReference>
<sequence>MPRKNVTRRGPEKTHPGGNTDLRVAASIGFDEKVSTLLCEGAPPNAKNSTGKTALHLAAMHGFTSIVHTLLDYDASPFICDDSGHTPLDLALERNQQEVVNLLCYTMNSSRIRETYSWSGEQNRYPKVQYCNNSALISAVRKRKANFVKEAVDAGSFLEEKDSEGNTALCVAAKMGLERIVPLLLDHGACVNVKNNFGRTALHMAVMGGSKIIVEILLKSNASPYVRDTNGSTPLDLARINNCKTIEEILQNKLHTLMNAVNKYEYAGFEKTCLHLTVHEQCLDTLGQAVRSNGCSLKKINLAPRRKAAEMILPPTESLKSQYSEEPVNSEDDFNRFRKIADVMKQARLIFVAQHRAKERRFCQLKERRNYHAVNNYGILLKKCLERKQSHRDRIRRRAGMMKHMSVDQRKHQNTTRRKPENASKRLNKIERRCFVNYTEKHFPQFESVLRVRENAKYASLFPMSHGEEFPTLVHVKSGKKKQENSKEWEVRVMPTSADDKYEDRVIMKVLIEDLLKAARERNNRKNYRKSLKKYKKLRKHTDNPIEANFLFPNVQTIRD</sequence>
<feature type="region of interest" description="Disordered" evidence="2">
    <location>
        <begin position="1"/>
        <end position="21"/>
    </location>
</feature>
<dbReference type="InterPro" id="IPR039323">
    <property type="entry name" value="ANKRD_45/46/60"/>
</dbReference>
<dbReference type="PANTHER" id="PTHR22677">
    <property type="entry name" value="ANKYRIN REPEAT DOMAIN-CONTAINING PROTEIN 60"/>
    <property type="match status" value="1"/>
</dbReference>
<dbReference type="PROSITE" id="PS50088">
    <property type="entry name" value="ANK_REPEAT"/>
    <property type="match status" value="4"/>
</dbReference>
<feature type="repeat" description="ANK" evidence="1">
    <location>
        <begin position="50"/>
        <end position="82"/>
    </location>
</feature>
<evidence type="ECO:0000313" key="4">
    <source>
        <dbReference type="Proteomes" id="UP001378592"/>
    </source>
</evidence>
<dbReference type="Pfam" id="PF13857">
    <property type="entry name" value="Ank_5"/>
    <property type="match status" value="1"/>
</dbReference>
<dbReference type="Proteomes" id="UP001378592">
    <property type="component" value="Unassembled WGS sequence"/>
</dbReference>
<dbReference type="Gene3D" id="1.25.40.20">
    <property type="entry name" value="Ankyrin repeat-containing domain"/>
    <property type="match status" value="2"/>
</dbReference>
<proteinExistence type="predicted"/>
<evidence type="ECO:0000313" key="3">
    <source>
        <dbReference type="EMBL" id="KAK7792315.1"/>
    </source>
</evidence>
<evidence type="ECO:0000256" key="2">
    <source>
        <dbReference type="SAM" id="MobiDB-lite"/>
    </source>
</evidence>
<dbReference type="SUPFAM" id="SSF48403">
    <property type="entry name" value="Ankyrin repeat"/>
    <property type="match status" value="1"/>
</dbReference>
<dbReference type="PANTHER" id="PTHR22677:SF4">
    <property type="entry name" value="USHER SYNDROME TYPE-1G PROTEIN-LIKE PROTEIN"/>
    <property type="match status" value="1"/>
</dbReference>
<evidence type="ECO:0000256" key="1">
    <source>
        <dbReference type="PROSITE-ProRule" id="PRU00023"/>
    </source>
</evidence>